<sequence length="83" mass="9585">MVFFGSSPIYNTILFYILLVTLILVIKPSFMYCNKTKRFKPFGCGEGQTLFCFPIVCLTSVVIFYMIFLMVEIINGYLENSNK</sequence>
<keyword evidence="1" id="KW-0812">Transmembrane</keyword>
<evidence type="ECO:0000313" key="3">
    <source>
        <dbReference type="Proteomes" id="UP001162001"/>
    </source>
</evidence>
<evidence type="ECO:0000256" key="1">
    <source>
        <dbReference type="SAM" id="Phobius"/>
    </source>
</evidence>
<dbReference type="EMBL" id="MT418680">
    <property type="protein sequence ID" value="QKF93987.1"/>
    <property type="molecule type" value="Genomic_DNA"/>
</dbReference>
<feature type="transmembrane region" description="Helical" evidence="1">
    <location>
        <begin position="50"/>
        <end position="74"/>
    </location>
</feature>
<accession>A0A7D3QUA3</accession>
<keyword evidence="1" id="KW-1133">Transmembrane helix</keyword>
<name>A0A7D3QUA3_9VIRU</name>
<organism evidence="2 3">
    <name type="scientific">Fadolivirus FV1/VV64</name>
    <dbReference type="NCBI Taxonomy" id="3070911"/>
    <lineage>
        <taxon>Viruses</taxon>
        <taxon>Varidnaviria</taxon>
        <taxon>Bamfordvirae</taxon>
        <taxon>Nucleocytoviricota</taxon>
        <taxon>Megaviricetes</taxon>
        <taxon>Imitervirales</taxon>
        <taxon>Mimiviridae</taxon>
        <taxon>Klosneuvirinae</taxon>
        <taxon>Fadolivirus</taxon>
        <taxon>Fadolivirus algeromassiliense</taxon>
    </lineage>
</organism>
<keyword evidence="3" id="KW-1185">Reference proteome</keyword>
<keyword evidence="1" id="KW-0472">Membrane</keyword>
<feature type="transmembrane region" description="Helical" evidence="1">
    <location>
        <begin position="12"/>
        <end position="30"/>
    </location>
</feature>
<proteinExistence type="predicted"/>
<dbReference type="Proteomes" id="UP001162001">
    <property type="component" value="Segment"/>
</dbReference>
<reference evidence="2 3" key="1">
    <citation type="submission" date="2020-04" db="EMBL/GenBank/DDBJ databases">
        <title>Advantages and limits of metagenomic assembly and binning of a giant virus.</title>
        <authorList>
            <person name="Schulz F."/>
            <person name="Andreani J."/>
            <person name="Francis R."/>
            <person name="Boudjemaa H."/>
            <person name="Bou Khalil J.Y."/>
            <person name="Lee J."/>
            <person name="La Scola B."/>
            <person name="Woyke T."/>
        </authorList>
    </citation>
    <scope>NUCLEOTIDE SEQUENCE [LARGE SCALE GENOMIC DNA]</scope>
    <source>
        <strain evidence="2 3">FV1/VV64</strain>
    </source>
</reference>
<evidence type="ECO:0000313" key="2">
    <source>
        <dbReference type="EMBL" id="QKF93987.1"/>
    </source>
</evidence>
<gene>
    <name evidence="2" type="ORF">Fadolivirus_1_529</name>
</gene>
<protein>
    <submittedName>
        <fullName evidence="2">Uncharacterized protein</fullName>
    </submittedName>
</protein>